<dbReference type="WBParaSite" id="jg2856">
    <property type="protein sequence ID" value="jg2856"/>
    <property type="gene ID" value="jg2856"/>
</dbReference>
<feature type="region of interest" description="Disordered" evidence="1">
    <location>
        <begin position="1"/>
        <end position="42"/>
    </location>
</feature>
<dbReference type="Proteomes" id="UP000887574">
    <property type="component" value="Unplaced"/>
</dbReference>
<evidence type="ECO:0000313" key="2">
    <source>
        <dbReference type="Proteomes" id="UP000887574"/>
    </source>
</evidence>
<evidence type="ECO:0000256" key="1">
    <source>
        <dbReference type="SAM" id="MobiDB-lite"/>
    </source>
</evidence>
<sequence length="102" mass="11783">MFTNIQRKRPNLNLAGPSTSPPKRQNNGQAREGNAGPPKHRIQERVLHHFKLQFNPKKMRHCKRPTWPQIRGTAPNTQPRSFSCAIHFSQTTHKGRGQKNDR</sequence>
<dbReference type="AlphaFoldDB" id="A0A915E5R3"/>
<evidence type="ECO:0000313" key="3">
    <source>
        <dbReference type="WBParaSite" id="jg2856"/>
    </source>
</evidence>
<accession>A0A915E5R3</accession>
<name>A0A915E5R3_9BILA</name>
<keyword evidence="2" id="KW-1185">Reference proteome</keyword>
<feature type="compositionally biased region" description="Polar residues" evidence="1">
    <location>
        <begin position="16"/>
        <end position="29"/>
    </location>
</feature>
<feature type="compositionally biased region" description="Basic residues" evidence="1">
    <location>
        <begin position="1"/>
        <end position="10"/>
    </location>
</feature>
<organism evidence="2 3">
    <name type="scientific">Ditylenchus dipsaci</name>
    <dbReference type="NCBI Taxonomy" id="166011"/>
    <lineage>
        <taxon>Eukaryota</taxon>
        <taxon>Metazoa</taxon>
        <taxon>Ecdysozoa</taxon>
        <taxon>Nematoda</taxon>
        <taxon>Chromadorea</taxon>
        <taxon>Rhabditida</taxon>
        <taxon>Tylenchina</taxon>
        <taxon>Tylenchomorpha</taxon>
        <taxon>Sphaerularioidea</taxon>
        <taxon>Anguinidae</taxon>
        <taxon>Anguininae</taxon>
        <taxon>Ditylenchus</taxon>
    </lineage>
</organism>
<proteinExistence type="predicted"/>
<protein>
    <submittedName>
        <fullName evidence="3">Uncharacterized protein</fullName>
    </submittedName>
</protein>
<feature type="region of interest" description="Disordered" evidence="1">
    <location>
        <begin position="57"/>
        <end position="80"/>
    </location>
</feature>
<reference evidence="3" key="1">
    <citation type="submission" date="2022-11" db="UniProtKB">
        <authorList>
            <consortium name="WormBaseParasite"/>
        </authorList>
    </citation>
    <scope>IDENTIFICATION</scope>
</reference>